<feature type="compositionally biased region" description="Acidic residues" evidence="11">
    <location>
        <begin position="203"/>
        <end position="218"/>
    </location>
</feature>
<dbReference type="GO" id="GO:0010833">
    <property type="term" value="P:telomere maintenance via telomere lengthening"/>
    <property type="evidence" value="ECO:0000318"/>
    <property type="project" value="GO_Central"/>
</dbReference>
<dbReference type="InParanoid" id="A0A7M7G9Z6"/>
<dbReference type="GO" id="GO:0031848">
    <property type="term" value="P:protection from non-homologous end joining at telomere"/>
    <property type="evidence" value="ECO:0000318"/>
    <property type="project" value="GO_Central"/>
</dbReference>
<evidence type="ECO:0000313" key="14">
    <source>
        <dbReference type="Proteomes" id="UP000007110"/>
    </source>
</evidence>
<comment type="similarity">
    <text evidence="1 10">Belongs to the RAP1 family.</text>
</comment>
<evidence type="ECO:0000256" key="4">
    <source>
        <dbReference type="ARBA" id="ARBA00022895"/>
    </source>
</evidence>
<comment type="function">
    <text evidence="10">Acts both as a regulator of telomere function and as a transcription regulator. Involved in the regulation of telomere length and protection as a component of the shelterin complex (telosome). Does not bind DNA directly: recruited to telomeric double-stranded 5'-TTAGGG-3' repeats via its interaction with terf2. Independently of its function in telomeres, also acts as a transcription regulator: recruited to extratelomeric 5'-TTAGGG-3' sites via its association with terf2 or other factors, and regulates gene expression.</text>
</comment>
<accession>A0A7M7G9Z6</accession>
<comment type="subcellular location">
    <subcellularLocation>
        <location evidence="10">Nucleus</location>
    </subcellularLocation>
    <subcellularLocation>
        <location evidence="10">Chromosome</location>
        <location evidence="10">Telomere</location>
    </subcellularLocation>
</comment>
<dbReference type="PANTHER" id="PTHR16466:SF6">
    <property type="entry name" value="TELOMERIC REPEAT-BINDING FACTOR 2-INTERACTING PROTEIN 1"/>
    <property type="match status" value="1"/>
</dbReference>
<organism evidence="13 14">
    <name type="scientific">Strongylocentrotus purpuratus</name>
    <name type="common">Purple sea urchin</name>
    <dbReference type="NCBI Taxonomy" id="7668"/>
    <lineage>
        <taxon>Eukaryota</taxon>
        <taxon>Metazoa</taxon>
        <taxon>Echinodermata</taxon>
        <taxon>Eleutherozoa</taxon>
        <taxon>Echinozoa</taxon>
        <taxon>Echinoidea</taxon>
        <taxon>Euechinoidea</taxon>
        <taxon>Echinacea</taxon>
        <taxon>Camarodonta</taxon>
        <taxon>Echinidea</taxon>
        <taxon>Strongylocentrotidae</taxon>
        <taxon>Strongylocentrotus</taxon>
    </lineage>
</organism>
<feature type="compositionally biased region" description="Polar residues" evidence="11">
    <location>
        <begin position="227"/>
        <end position="246"/>
    </location>
</feature>
<feature type="compositionally biased region" description="Basic and acidic residues" evidence="11">
    <location>
        <begin position="441"/>
        <end position="508"/>
    </location>
</feature>
<feature type="compositionally biased region" description="Low complexity" evidence="11">
    <location>
        <begin position="377"/>
        <end position="395"/>
    </location>
</feature>
<keyword evidence="14" id="KW-1185">Reference proteome</keyword>
<keyword evidence="3 10" id="KW-0158">Chromosome</keyword>
<evidence type="ECO:0000256" key="9">
    <source>
        <dbReference type="ARBA" id="ARBA00032471"/>
    </source>
</evidence>
<dbReference type="GeneID" id="763087"/>
<dbReference type="GO" id="GO:0006355">
    <property type="term" value="P:regulation of DNA-templated transcription"/>
    <property type="evidence" value="ECO:0007669"/>
    <property type="project" value="UniProtKB-UniRule"/>
</dbReference>
<keyword evidence="5 10" id="KW-0805">Transcription regulation</keyword>
<dbReference type="OMA" id="EVENWDT"/>
<dbReference type="AlphaFoldDB" id="A0A7M7G9Z6"/>
<feature type="compositionally biased region" description="Low complexity" evidence="11">
    <location>
        <begin position="428"/>
        <end position="438"/>
    </location>
</feature>
<evidence type="ECO:0000256" key="7">
    <source>
        <dbReference type="ARBA" id="ARBA00023163"/>
    </source>
</evidence>
<evidence type="ECO:0000256" key="10">
    <source>
        <dbReference type="RuleBase" id="RU367107"/>
    </source>
</evidence>
<evidence type="ECO:0000256" key="6">
    <source>
        <dbReference type="ARBA" id="ARBA00023159"/>
    </source>
</evidence>
<dbReference type="EnsemblMetazoa" id="XM_001198957">
    <property type="protein sequence ID" value="XP_001198957"/>
    <property type="gene ID" value="LOC763087"/>
</dbReference>
<evidence type="ECO:0000259" key="12">
    <source>
        <dbReference type="Pfam" id="PF08914"/>
    </source>
</evidence>
<dbReference type="KEGG" id="spu:763087"/>
<dbReference type="GO" id="GO:0005654">
    <property type="term" value="C:nucleoplasm"/>
    <property type="evidence" value="ECO:0007669"/>
    <property type="project" value="UniProtKB-ARBA"/>
</dbReference>
<dbReference type="SUPFAM" id="SSF46689">
    <property type="entry name" value="Homeodomain-like"/>
    <property type="match status" value="1"/>
</dbReference>
<dbReference type="Pfam" id="PF08914">
    <property type="entry name" value="Myb_Rap1"/>
    <property type="match status" value="1"/>
</dbReference>
<comment type="subunit">
    <text evidence="10">Homodimer.</text>
</comment>
<reference evidence="14" key="1">
    <citation type="submission" date="2015-02" db="EMBL/GenBank/DDBJ databases">
        <title>Genome sequencing for Strongylocentrotus purpuratus.</title>
        <authorList>
            <person name="Murali S."/>
            <person name="Liu Y."/>
            <person name="Vee V."/>
            <person name="English A."/>
            <person name="Wang M."/>
            <person name="Skinner E."/>
            <person name="Han Y."/>
            <person name="Muzny D.M."/>
            <person name="Worley K.C."/>
            <person name="Gibbs R.A."/>
        </authorList>
    </citation>
    <scope>NUCLEOTIDE SEQUENCE</scope>
</reference>
<feature type="domain" description="TERF2-interacting telomeric protein 1 Myb" evidence="12">
    <location>
        <begin position="131"/>
        <end position="186"/>
    </location>
</feature>
<name>A0A7M7G9Z6_STRPU</name>
<dbReference type="RefSeq" id="XP_001198957.2">
    <property type="nucleotide sequence ID" value="XM_001198957.4"/>
</dbReference>
<keyword evidence="4 10" id="KW-0779">Telomere</keyword>
<sequence length="780" mass="88012">MADHENEAEQESGDVSYFSSMLFTDQQYQPMVFFMRPSATRARLKLLIESGGGRVTSRHDPSEGDVIKILADGDEHSSPDCLLPSYIDDCVAANSLLDKFSYRAKSSTKEEQSTSVSEVTVSVSTKGRSYYTAAEDKAILEYIAKHPYQYCGNKTWQRMEIMKITNHSWQSMRDHFLKKLEGSLNKYTKKREENLLMKQQTDPDSDEDMSNSNDEDSNEREIKLSSDVAQTEENTAVEQHSDTSSFDMDLFQAASEDLKDKNADDRRDRGIEDGTTSSPRRTTSSPKRTTSSPRCTTSSPKRTTSFPRRTPRHTTSSPRRTTSSPRRTTSSPRRTTASPKHTTLSSRPTPRRTTSSPRRTTSSPRRKTPSPRRTPRRTTSSPRRTPRRSTAASSSDENQSQQTDRPVVHDHVVQRSTRQTKKEKDDATTTSTTKYSYKTRSKSDGMHVRDEKIVVGRKQGIERKAKNQRDSCHKEKHDVDRRTRREQILENQNKKAGEESDVKERNNVEMDSVGVQNGGTDDDGKQSGAMQVDEIDDGAMQTEGNGKEDISTHGRSSKEDFSTPEKIVVVRLSSAKKRKTPFKLKFGTDSIESQKEPTQPRQLPIVDSSSNRRTSSRRLRRGIEIVSDSSASEETMSDVLPMKRTRYTSTPHRNTSTELDNSDQPSDTQVEGTDLDNSDQPADTQADEETSLEETEDCINLIEELCTKYSQTKSKICTALYVNSGDVTKAEEYLQCSSQTNGPLWCSSQDKILLSSSCEQNTSMKYSKAVVSQRIKWLQS</sequence>
<evidence type="ECO:0000313" key="13">
    <source>
        <dbReference type="EnsemblMetazoa" id="XP_001198957"/>
    </source>
</evidence>
<evidence type="ECO:0000256" key="2">
    <source>
        <dbReference type="ARBA" id="ARBA00017805"/>
    </source>
</evidence>
<dbReference type="Proteomes" id="UP000007110">
    <property type="component" value="Unassembled WGS sequence"/>
</dbReference>
<feature type="compositionally biased region" description="Basic and acidic residues" evidence="11">
    <location>
        <begin position="545"/>
        <end position="563"/>
    </location>
</feature>
<feature type="compositionally biased region" description="Basic and acidic residues" evidence="11">
    <location>
        <begin position="256"/>
        <end position="272"/>
    </location>
</feature>
<feature type="compositionally biased region" description="Acidic residues" evidence="11">
    <location>
        <begin position="685"/>
        <end position="694"/>
    </location>
</feature>
<dbReference type="InterPro" id="IPR039595">
    <property type="entry name" value="TE2IP/Rap1"/>
</dbReference>
<evidence type="ECO:0000256" key="1">
    <source>
        <dbReference type="ARBA" id="ARBA00010467"/>
    </source>
</evidence>
<keyword evidence="8 10" id="KW-0539">Nucleus</keyword>
<dbReference type="OrthoDB" id="435460at2759"/>
<feature type="region of interest" description="Disordered" evidence="11">
    <location>
        <begin position="578"/>
        <end position="694"/>
    </location>
</feature>
<evidence type="ECO:0000256" key="5">
    <source>
        <dbReference type="ARBA" id="ARBA00023015"/>
    </source>
</evidence>
<dbReference type="InterPro" id="IPR009057">
    <property type="entry name" value="Homeodomain-like_sf"/>
</dbReference>
<protein>
    <recommendedName>
        <fullName evidence="2 10">Telomeric repeat-binding factor 2-interacting protein 1</fullName>
        <shortName evidence="10">TERF2-interacting telomeric protein 1</shortName>
    </recommendedName>
    <alternativeName>
        <fullName evidence="9 10">Repressor/activator protein 1 homolog</fullName>
    </alternativeName>
</protein>
<dbReference type="PANTHER" id="PTHR16466">
    <property type="entry name" value="TELOMERE REPEAT-BINDING FACTOR 2-INTERACTING PROTEIN 1"/>
    <property type="match status" value="1"/>
</dbReference>
<keyword evidence="7 10" id="KW-0804">Transcription</keyword>
<dbReference type="FunFam" id="1.10.10.60:FF:000246">
    <property type="entry name" value="Telomeric repeat-binding factor 2-interacting protein 1"/>
    <property type="match status" value="1"/>
</dbReference>
<evidence type="ECO:0000256" key="3">
    <source>
        <dbReference type="ARBA" id="ARBA00022454"/>
    </source>
</evidence>
<dbReference type="GO" id="GO:0070187">
    <property type="term" value="C:shelterin complex"/>
    <property type="evidence" value="ECO:0000318"/>
    <property type="project" value="GO_Central"/>
</dbReference>
<dbReference type="Gene3D" id="1.10.10.60">
    <property type="entry name" value="Homeodomain-like"/>
    <property type="match status" value="1"/>
</dbReference>
<feature type="compositionally biased region" description="Low complexity" evidence="11">
    <location>
        <begin position="275"/>
        <end position="363"/>
    </location>
</feature>
<evidence type="ECO:0000256" key="11">
    <source>
        <dbReference type="SAM" id="MobiDB-lite"/>
    </source>
</evidence>
<feature type="compositionally biased region" description="Polar residues" evidence="11">
    <location>
        <begin position="647"/>
        <end position="671"/>
    </location>
</feature>
<dbReference type="InterPro" id="IPR015010">
    <property type="entry name" value="TERF2IP_Myb"/>
</dbReference>
<dbReference type="GO" id="GO:0042162">
    <property type="term" value="F:telomeric DNA binding"/>
    <property type="evidence" value="ECO:0000318"/>
    <property type="project" value="GO_Central"/>
</dbReference>
<feature type="compositionally biased region" description="Basic residues" evidence="11">
    <location>
        <begin position="364"/>
        <end position="376"/>
    </location>
</feature>
<keyword evidence="6 10" id="KW-0010">Activator</keyword>
<dbReference type="CDD" id="cd11655">
    <property type="entry name" value="rap1_myb-like"/>
    <property type="match status" value="1"/>
</dbReference>
<evidence type="ECO:0000256" key="8">
    <source>
        <dbReference type="ARBA" id="ARBA00023242"/>
    </source>
</evidence>
<proteinExistence type="inferred from homology"/>
<feature type="region of interest" description="Disordered" evidence="11">
    <location>
        <begin position="190"/>
        <end position="565"/>
    </location>
</feature>
<reference evidence="13" key="2">
    <citation type="submission" date="2021-01" db="UniProtKB">
        <authorList>
            <consortium name="EnsemblMetazoa"/>
        </authorList>
    </citation>
    <scope>IDENTIFICATION</scope>
</reference>